<evidence type="ECO:0000313" key="1">
    <source>
        <dbReference type="EMBL" id="CAN0097222.1"/>
    </source>
</evidence>
<reference evidence="1" key="1">
    <citation type="submission" date="2023-05" db="EMBL/GenBank/DDBJ databases">
        <authorList>
            <consortium name="ELIXIR-Norway"/>
        </authorList>
    </citation>
    <scope>NUCLEOTIDE SEQUENCE</scope>
</reference>
<sequence>MCHWNGVLTDGMGAIPQLPPQSRGRRFQGESVPWAQILPSASSLLLIRQGERRGSQTENIPFGREHWSRAQNLISIHLGHALNSSPGRWSLGFCPGISTPGGSSGSQAHCAANLPGMCHCGLQFCL</sequence>
<reference evidence="1" key="2">
    <citation type="submission" date="2025-03" db="EMBL/GenBank/DDBJ databases">
        <authorList>
            <consortium name="ELIXIR-Norway"/>
            <consortium name="Elixir Norway"/>
        </authorList>
    </citation>
    <scope>NUCLEOTIDE SEQUENCE</scope>
</reference>
<evidence type="ECO:0000313" key="2">
    <source>
        <dbReference type="Proteomes" id="UP001162501"/>
    </source>
</evidence>
<protein>
    <submittedName>
        <fullName evidence="1">Uncharacterized protein</fullName>
    </submittedName>
</protein>
<organism evidence="1 2">
    <name type="scientific">Rangifer tarandus platyrhynchus</name>
    <name type="common">Svalbard reindeer</name>
    <dbReference type="NCBI Taxonomy" id="3082113"/>
    <lineage>
        <taxon>Eukaryota</taxon>
        <taxon>Metazoa</taxon>
        <taxon>Chordata</taxon>
        <taxon>Craniata</taxon>
        <taxon>Vertebrata</taxon>
        <taxon>Euteleostomi</taxon>
        <taxon>Mammalia</taxon>
        <taxon>Eutheria</taxon>
        <taxon>Laurasiatheria</taxon>
        <taxon>Artiodactyla</taxon>
        <taxon>Ruminantia</taxon>
        <taxon>Pecora</taxon>
        <taxon>Cervidae</taxon>
        <taxon>Odocoileinae</taxon>
        <taxon>Rangifer</taxon>
    </lineage>
</organism>
<accession>A0AC59YZ60</accession>
<dbReference type="EMBL" id="OX596105">
    <property type="protein sequence ID" value="CAN0097222.1"/>
    <property type="molecule type" value="Genomic_DNA"/>
</dbReference>
<proteinExistence type="predicted"/>
<gene>
    <name evidence="1" type="ORF">MRATA1EN22A_LOCUS11989</name>
</gene>
<dbReference type="Proteomes" id="UP001162501">
    <property type="component" value="Chromosome 21"/>
</dbReference>
<name>A0AC59YZ60_RANTA</name>